<comment type="caution">
    <text evidence="6">The sequence shown here is derived from an EMBL/GenBank/DDBJ whole genome shotgun (WGS) entry which is preliminary data.</text>
</comment>
<dbReference type="InterPro" id="IPR016032">
    <property type="entry name" value="Sig_transdc_resp-reg_C-effctor"/>
</dbReference>
<organism evidence="6 7">
    <name type="scientific">Granulicella arctica</name>
    <dbReference type="NCBI Taxonomy" id="940613"/>
    <lineage>
        <taxon>Bacteria</taxon>
        <taxon>Pseudomonadati</taxon>
        <taxon>Acidobacteriota</taxon>
        <taxon>Terriglobia</taxon>
        <taxon>Terriglobales</taxon>
        <taxon>Acidobacteriaceae</taxon>
        <taxon>Granulicella</taxon>
    </lineage>
</organism>
<dbReference type="InterPro" id="IPR036388">
    <property type="entry name" value="WH-like_DNA-bd_sf"/>
</dbReference>
<dbReference type="EMBL" id="JACCCW010000001">
    <property type="protein sequence ID" value="NYF78156.1"/>
    <property type="molecule type" value="Genomic_DNA"/>
</dbReference>
<dbReference type="RefSeq" id="WP_179487339.1">
    <property type="nucleotide sequence ID" value="NZ_JACCCW010000001.1"/>
</dbReference>
<evidence type="ECO:0000313" key="6">
    <source>
        <dbReference type="EMBL" id="NYF78156.1"/>
    </source>
</evidence>
<evidence type="ECO:0000256" key="3">
    <source>
        <dbReference type="PROSITE-ProRule" id="PRU01091"/>
    </source>
</evidence>
<dbReference type="AlphaFoldDB" id="A0A7Y9PFF0"/>
<keyword evidence="2 3" id="KW-0238">DNA-binding</keyword>
<dbReference type="GO" id="GO:0003677">
    <property type="term" value="F:DNA binding"/>
    <property type="evidence" value="ECO:0007669"/>
    <property type="project" value="UniProtKB-UniRule"/>
</dbReference>
<keyword evidence="7" id="KW-1185">Reference proteome</keyword>
<dbReference type="InterPro" id="IPR011659">
    <property type="entry name" value="WD40"/>
</dbReference>
<evidence type="ECO:0000313" key="7">
    <source>
        <dbReference type="Proteomes" id="UP000589520"/>
    </source>
</evidence>
<evidence type="ECO:0000259" key="5">
    <source>
        <dbReference type="PROSITE" id="PS51755"/>
    </source>
</evidence>
<protein>
    <submittedName>
        <fullName evidence="6">DNA-binding winged helix-turn-helix (WHTH) protein</fullName>
    </submittedName>
</protein>
<keyword evidence="4" id="KW-1133">Transmembrane helix</keyword>
<gene>
    <name evidence="6" type="ORF">HDF17_000443</name>
</gene>
<dbReference type="CDD" id="cd00383">
    <property type="entry name" value="trans_reg_C"/>
    <property type="match status" value="1"/>
</dbReference>
<evidence type="ECO:0000256" key="1">
    <source>
        <dbReference type="ARBA" id="ARBA00009820"/>
    </source>
</evidence>
<dbReference type="Pfam" id="PF00486">
    <property type="entry name" value="Trans_reg_C"/>
    <property type="match status" value="1"/>
</dbReference>
<sequence>MPVSQLRLLTLFLERPGELVTREEIAARLWVDARNIDVSTGINTAINRMRGHLQVSPGGPVSIETVIGLGYRFVADVEQVEVTESEAGASEDTPSLPAHAAAVEFAQTGVVEPAEAGSIESEARGHWPQPLPVGSAPARTTLFARYRLLFSVLVLCGLALLAALIPYGVRRWVQVREGSSSKDASGGLGPLIRITTETGGGEVTASAVAPDGQSVAYSDRSGVSVHWFASGQERLLGARPSFTVRRIAWFPDESQLLMSGTDETTHHRQVWLVPLQGAYLRLVAEDADLATVSPDGRRIAWTRDGDRELWLAEADGQSPRQLAIAKDGESFRFVLWAPAGDRLLATVHEMTPGKAVEDDDVASHDAYESIEAQSGLLLDREEGFSAESGYILDDGRLFFPYNGPSDVLRGGSSLMMVRTERRSGRLLGAPTRIRSLDARFARSLTASSSGARFAAVLDVTRTDVFVAELRQPGSVLAEVKSLTRTAKQNYPHAWTQDGKSVLIENDSLSRWSIYEQPLDGSVARLIASMPESAAMAQLSPDGRWVLFLEFTGRPQRAAGVFRVPLAGGRIEQVPTMGQIEEFHCSDSSYGSCVLREVADNKEFVYYALDPIQGMRQEIGRTPWQPNRLGDWGLSADGLTVAEANHDTLRPGIRLVRLRTNPTKLEEIALYGHGTILGSNWAVDGRSLFVECRTEAGFELVSLDLAGHVKSLRESPTLIWATPSRDGRKIAFPGLTISKDVWASGSLP</sequence>
<keyword evidence="4" id="KW-0812">Transmembrane</keyword>
<dbReference type="Pfam" id="PF07676">
    <property type="entry name" value="PD40"/>
    <property type="match status" value="1"/>
</dbReference>
<dbReference type="Gene3D" id="1.10.10.10">
    <property type="entry name" value="Winged helix-like DNA-binding domain superfamily/Winged helix DNA-binding domain"/>
    <property type="match status" value="1"/>
</dbReference>
<feature type="transmembrane region" description="Helical" evidence="4">
    <location>
        <begin position="148"/>
        <end position="169"/>
    </location>
</feature>
<accession>A0A7Y9PFF0</accession>
<reference evidence="6 7" key="1">
    <citation type="submission" date="2020-07" db="EMBL/GenBank/DDBJ databases">
        <title>Genomic Encyclopedia of Type Strains, Phase IV (KMG-V): Genome sequencing to study the core and pangenomes of soil and plant-associated prokaryotes.</title>
        <authorList>
            <person name="Whitman W."/>
        </authorList>
    </citation>
    <scope>NUCLEOTIDE SEQUENCE [LARGE SCALE GENOMIC DNA]</scope>
    <source>
        <strain evidence="6 7">X4EP2</strain>
    </source>
</reference>
<evidence type="ECO:0000256" key="4">
    <source>
        <dbReference type="SAM" id="Phobius"/>
    </source>
</evidence>
<dbReference type="SUPFAM" id="SSF82171">
    <property type="entry name" value="DPP6 N-terminal domain-like"/>
    <property type="match status" value="1"/>
</dbReference>
<proteinExistence type="inferred from homology"/>
<dbReference type="SMART" id="SM00862">
    <property type="entry name" value="Trans_reg_C"/>
    <property type="match status" value="1"/>
</dbReference>
<dbReference type="PANTHER" id="PTHR36842">
    <property type="entry name" value="PROTEIN TOLB HOMOLOG"/>
    <property type="match status" value="1"/>
</dbReference>
<dbReference type="InterPro" id="IPR001867">
    <property type="entry name" value="OmpR/PhoB-type_DNA-bd"/>
</dbReference>
<dbReference type="SUPFAM" id="SSF46894">
    <property type="entry name" value="C-terminal effector domain of the bipartite response regulators"/>
    <property type="match status" value="1"/>
</dbReference>
<comment type="similarity">
    <text evidence="1">Belongs to the TolB family.</text>
</comment>
<dbReference type="Proteomes" id="UP000589520">
    <property type="component" value="Unassembled WGS sequence"/>
</dbReference>
<dbReference type="Gene3D" id="2.120.10.30">
    <property type="entry name" value="TolB, C-terminal domain"/>
    <property type="match status" value="2"/>
</dbReference>
<feature type="DNA-binding region" description="OmpR/PhoB-type" evidence="3">
    <location>
        <begin position="1"/>
        <end position="75"/>
    </location>
</feature>
<name>A0A7Y9PFF0_9BACT</name>
<dbReference type="SUPFAM" id="SSF69304">
    <property type="entry name" value="Tricorn protease N-terminal domain"/>
    <property type="match status" value="1"/>
</dbReference>
<dbReference type="InterPro" id="IPR011042">
    <property type="entry name" value="6-blade_b-propeller_TolB-like"/>
</dbReference>
<dbReference type="GO" id="GO:0000160">
    <property type="term" value="P:phosphorelay signal transduction system"/>
    <property type="evidence" value="ECO:0007669"/>
    <property type="project" value="InterPro"/>
</dbReference>
<dbReference type="GO" id="GO:0006355">
    <property type="term" value="P:regulation of DNA-templated transcription"/>
    <property type="evidence" value="ECO:0007669"/>
    <property type="project" value="InterPro"/>
</dbReference>
<dbReference type="PROSITE" id="PS51755">
    <property type="entry name" value="OMPR_PHOB"/>
    <property type="match status" value="1"/>
</dbReference>
<keyword evidence="4" id="KW-0472">Membrane</keyword>
<dbReference type="PANTHER" id="PTHR36842:SF1">
    <property type="entry name" value="PROTEIN TOLB"/>
    <property type="match status" value="1"/>
</dbReference>
<evidence type="ECO:0000256" key="2">
    <source>
        <dbReference type="ARBA" id="ARBA00023125"/>
    </source>
</evidence>
<feature type="domain" description="OmpR/PhoB-type" evidence="5">
    <location>
        <begin position="1"/>
        <end position="75"/>
    </location>
</feature>